<sequence length="330" mass="36361">MGNPLPTLIYYHADCIDGFGAAYAAWRHFGQNASYHPMHHGDAWQIEDVSGRNIFILDFSFPRPVLEEMAHYAASVCQIDHHASARDGWASELSTQIGSSMTSYQHPTLPLKVIFDMEKSGARLAWKHFHPEASLPLALCHIEDQDLWRFKIEGTRAFCTALRLKPFDFAIWHELISEIEKADSDCYSSLLAEGNAIQRFLQIEIQRLADSNLVTPISIRGDPIDPLQAIRHGTPILAEGDLAWRRIDGLAINACALFASELGNVLAIYSGTFALIWQVGADGLVKASLRASGKIDVAHLAASFGGGGHPNAAGFRMPLARFTKEILGKT</sequence>
<organism evidence="2 3">
    <name type="scientific">Candidatus Dechloromonas phosphorivorans</name>
    <dbReference type="NCBI Taxonomy" id="2899244"/>
    <lineage>
        <taxon>Bacteria</taxon>
        <taxon>Pseudomonadati</taxon>
        <taxon>Pseudomonadota</taxon>
        <taxon>Betaproteobacteria</taxon>
        <taxon>Rhodocyclales</taxon>
        <taxon>Azonexaceae</taxon>
        <taxon>Dechloromonas</taxon>
    </lineage>
</organism>
<feature type="domain" description="DHHA1" evidence="1">
    <location>
        <begin position="265"/>
        <end position="322"/>
    </location>
</feature>
<dbReference type="InterPro" id="IPR003156">
    <property type="entry name" value="DHHA1_dom"/>
</dbReference>
<dbReference type="Gene3D" id="3.10.310.30">
    <property type="match status" value="1"/>
</dbReference>
<reference evidence="2 3" key="1">
    <citation type="submission" date="2020-10" db="EMBL/GenBank/DDBJ databases">
        <title>Connecting structure to function with the recovery of over 1000 high-quality activated sludge metagenome-assembled genomes encoding full-length rRNA genes using long-read sequencing.</title>
        <authorList>
            <person name="Singleton C.M."/>
            <person name="Petriglieri F."/>
            <person name="Kristensen J.M."/>
            <person name="Kirkegaard R.H."/>
            <person name="Michaelsen T.Y."/>
            <person name="Andersen M.H."/>
            <person name="Karst S.M."/>
            <person name="Dueholm M.S."/>
            <person name="Nielsen P.H."/>
            <person name="Albertsen M."/>
        </authorList>
    </citation>
    <scope>NUCLEOTIDE SEQUENCE [LARGE SCALE GENOMIC DNA]</scope>
    <source>
        <strain evidence="2">EsbW_18-Q3-R4-48_BATAC.463</strain>
    </source>
</reference>
<evidence type="ECO:0000313" key="3">
    <source>
        <dbReference type="Proteomes" id="UP000739411"/>
    </source>
</evidence>
<dbReference type="SUPFAM" id="SSF64182">
    <property type="entry name" value="DHH phosphoesterases"/>
    <property type="match status" value="1"/>
</dbReference>
<gene>
    <name evidence="2" type="ORF">IPJ38_04240</name>
</gene>
<comment type="caution">
    <text evidence="2">The sequence shown here is derived from an EMBL/GenBank/DDBJ whole genome shotgun (WGS) entry which is preliminary data.</text>
</comment>
<dbReference type="Pfam" id="PF02272">
    <property type="entry name" value="DHHA1"/>
    <property type="match status" value="1"/>
</dbReference>
<name>A0A935K0X1_9RHOO</name>
<dbReference type="PANTHER" id="PTHR46922">
    <property type="entry name" value="DHHA1 DOMAIN PROTEIN"/>
    <property type="match status" value="1"/>
</dbReference>
<dbReference type="InterPro" id="IPR038763">
    <property type="entry name" value="DHH_sf"/>
</dbReference>
<dbReference type="AlphaFoldDB" id="A0A935K0X1"/>
<dbReference type="Proteomes" id="UP000739411">
    <property type="component" value="Unassembled WGS sequence"/>
</dbReference>
<accession>A0A935K0X1</accession>
<dbReference type="GO" id="GO:0003676">
    <property type="term" value="F:nucleic acid binding"/>
    <property type="evidence" value="ECO:0007669"/>
    <property type="project" value="InterPro"/>
</dbReference>
<dbReference type="PANTHER" id="PTHR46922:SF4">
    <property type="entry name" value="DHHA1 DOMAIN PROTEIN"/>
    <property type="match status" value="1"/>
</dbReference>
<proteinExistence type="predicted"/>
<protein>
    <submittedName>
        <fullName evidence="2">Phosphoesterase</fullName>
    </submittedName>
</protein>
<evidence type="ECO:0000259" key="1">
    <source>
        <dbReference type="Pfam" id="PF02272"/>
    </source>
</evidence>
<evidence type="ECO:0000313" key="2">
    <source>
        <dbReference type="EMBL" id="MBK7414433.1"/>
    </source>
</evidence>
<dbReference type="EMBL" id="JADJMS010000009">
    <property type="protein sequence ID" value="MBK7414433.1"/>
    <property type="molecule type" value="Genomic_DNA"/>
</dbReference>